<dbReference type="EMBL" id="AP024238">
    <property type="protein sequence ID" value="BCO26043.1"/>
    <property type="molecule type" value="Genomic_DNA"/>
</dbReference>
<dbReference type="NCBIfam" id="TIGR01469">
    <property type="entry name" value="cobA_cysG_Cterm"/>
    <property type="match status" value="1"/>
</dbReference>
<comment type="pathway">
    <text evidence="7">Porphyrin-containing compound metabolism; siroheme biosynthesis; precorrin-2 from uroporphyrinogen III: step 1/1.</text>
</comment>
<evidence type="ECO:0000256" key="2">
    <source>
        <dbReference type="ARBA" id="ARBA00012162"/>
    </source>
</evidence>
<evidence type="ECO:0000256" key="7">
    <source>
        <dbReference type="ARBA" id="ARBA00025705"/>
    </source>
</evidence>
<dbReference type="CDD" id="cd11642">
    <property type="entry name" value="SUMT"/>
    <property type="match status" value="1"/>
</dbReference>
<dbReference type="RefSeq" id="WP_223908941.1">
    <property type="nucleotide sequence ID" value="NZ_AP024238.1"/>
</dbReference>
<comment type="similarity">
    <text evidence="1 8">Belongs to the precorrin methyltransferase family.</text>
</comment>
<accession>A0ABM7MIG0</accession>
<dbReference type="SUPFAM" id="SSF53790">
    <property type="entry name" value="Tetrapyrrole methylase"/>
    <property type="match status" value="1"/>
</dbReference>
<organism evidence="10 11">
    <name type="scientific">Rhodoferax lithotrophicus</name>
    <dbReference type="NCBI Taxonomy" id="2798804"/>
    <lineage>
        <taxon>Bacteria</taxon>
        <taxon>Pseudomonadati</taxon>
        <taxon>Pseudomonadota</taxon>
        <taxon>Betaproteobacteria</taxon>
        <taxon>Burkholderiales</taxon>
        <taxon>Comamonadaceae</taxon>
        <taxon>Rhodoferax</taxon>
    </lineage>
</organism>
<keyword evidence="11" id="KW-1185">Reference proteome</keyword>
<evidence type="ECO:0000313" key="11">
    <source>
        <dbReference type="Proteomes" id="UP000824366"/>
    </source>
</evidence>
<dbReference type="Gene3D" id="3.40.1010.10">
    <property type="entry name" value="Cobalt-precorrin-4 Transmethylase, Domain 1"/>
    <property type="match status" value="1"/>
</dbReference>
<keyword evidence="5" id="KW-0949">S-adenosyl-L-methionine</keyword>
<dbReference type="InterPro" id="IPR003043">
    <property type="entry name" value="Uropor_MeTrfase_CS"/>
</dbReference>
<evidence type="ECO:0000256" key="5">
    <source>
        <dbReference type="ARBA" id="ARBA00022691"/>
    </source>
</evidence>
<evidence type="ECO:0000256" key="3">
    <source>
        <dbReference type="ARBA" id="ARBA00022603"/>
    </source>
</evidence>
<dbReference type="PANTHER" id="PTHR45790:SF1">
    <property type="entry name" value="SIROHEME SYNTHASE"/>
    <property type="match status" value="1"/>
</dbReference>
<dbReference type="InterPro" id="IPR000878">
    <property type="entry name" value="4pyrrol_Mease"/>
</dbReference>
<keyword evidence="3 8" id="KW-0489">Methyltransferase</keyword>
<evidence type="ECO:0000313" key="10">
    <source>
        <dbReference type="EMBL" id="BCO26043.1"/>
    </source>
</evidence>
<evidence type="ECO:0000259" key="9">
    <source>
        <dbReference type="Pfam" id="PF00590"/>
    </source>
</evidence>
<dbReference type="EC" id="2.1.1.107" evidence="2"/>
<dbReference type="InterPro" id="IPR014776">
    <property type="entry name" value="4pyrrole_Mease_sub2"/>
</dbReference>
<keyword evidence="6" id="KW-0627">Porphyrin biosynthesis</keyword>
<dbReference type="NCBIfam" id="NF004790">
    <property type="entry name" value="PRK06136.1"/>
    <property type="match status" value="1"/>
</dbReference>
<evidence type="ECO:0000256" key="8">
    <source>
        <dbReference type="RuleBase" id="RU003960"/>
    </source>
</evidence>
<feature type="domain" description="Tetrapyrrole methylase" evidence="9">
    <location>
        <begin position="27"/>
        <end position="235"/>
    </location>
</feature>
<gene>
    <name evidence="10" type="ORF">MIZ03_0923</name>
</gene>
<dbReference type="InterPro" id="IPR006366">
    <property type="entry name" value="CobA/CysG_C"/>
</dbReference>
<dbReference type="Gene3D" id="3.30.950.10">
    <property type="entry name" value="Methyltransferase, Cobalt-precorrin-4 Transmethylase, Domain 2"/>
    <property type="match status" value="1"/>
</dbReference>
<dbReference type="Pfam" id="PF00590">
    <property type="entry name" value="TP_methylase"/>
    <property type="match status" value="1"/>
</dbReference>
<dbReference type="Proteomes" id="UP000824366">
    <property type="component" value="Chromosome"/>
</dbReference>
<dbReference type="InterPro" id="IPR014777">
    <property type="entry name" value="4pyrrole_Mease_sub1"/>
</dbReference>
<dbReference type="InterPro" id="IPR035996">
    <property type="entry name" value="4pyrrol_Methylase_sf"/>
</dbReference>
<proteinExistence type="inferred from homology"/>
<protein>
    <recommendedName>
        <fullName evidence="2">uroporphyrinogen-III C-methyltransferase</fullName>
        <ecNumber evidence="2">2.1.1.107</ecNumber>
    </recommendedName>
</protein>
<dbReference type="InterPro" id="IPR050161">
    <property type="entry name" value="Siro_Cobalamin_biosynth"/>
</dbReference>
<evidence type="ECO:0000256" key="1">
    <source>
        <dbReference type="ARBA" id="ARBA00005879"/>
    </source>
</evidence>
<keyword evidence="4 8" id="KW-0808">Transferase</keyword>
<reference evidence="10 11" key="1">
    <citation type="journal article" date="2021" name="Microbiol. Spectr.">
        <title>A Single Bacterium Capable of Oxidation and Reduction of Iron at Circumneutral pH.</title>
        <authorList>
            <person name="Kato S."/>
            <person name="Ohkuma M."/>
        </authorList>
    </citation>
    <scope>NUCLEOTIDE SEQUENCE [LARGE SCALE GENOMIC DNA]</scope>
    <source>
        <strain evidence="10 11">MIZ03</strain>
    </source>
</reference>
<dbReference type="PANTHER" id="PTHR45790">
    <property type="entry name" value="SIROHEME SYNTHASE-RELATED"/>
    <property type="match status" value="1"/>
</dbReference>
<sequence length="272" mass="28927">MLPDAAGCTHGSLPTTVKGKAPEQGCVYLVGAGPGDPELLTLRAVRLLQKADVIVYDQLVSPGIFDLVPSTVERIDAGKRRNEHTLRQEQINALLVQLGQAGKQVVRLKGGDPFIFGRGGEELQALAAHGVAFEVVPGVTAASGVSAYAGIPLTHRHFAQRCLFVTGHLQDGTADLDWPSLVRTQQTVVIYMGLTGLPDICRQMMAHGAAPHWPIAVVQDGSLATQKVITGTLLDMADRVAQAGLQSPCLIIIGEVVGLHQELAWFEAGQVR</sequence>
<dbReference type="PROSITE" id="PS00839">
    <property type="entry name" value="SUMT_1"/>
    <property type="match status" value="1"/>
</dbReference>
<dbReference type="PROSITE" id="PS00840">
    <property type="entry name" value="SUMT_2"/>
    <property type="match status" value="1"/>
</dbReference>
<evidence type="ECO:0000256" key="4">
    <source>
        <dbReference type="ARBA" id="ARBA00022679"/>
    </source>
</evidence>
<name>A0ABM7MIG0_9BURK</name>
<evidence type="ECO:0000256" key="6">
    <source>
        <dbReference type="ARBA" id="ARBA00023244"/>
    </source>
</evidence>